<gene>
    <name evidence="2" type="ORF">LTRI10_LOCUS22145</name>
</gene>
<evidence type="ECO:0000256" key="1">
    <source>
        <dbReference type="SAM" id="MobiDB-lite"/>
    </source>
</evidence>
<keyword evidence="3" id="KW-1185">Reference proteome</keyword>
<protein>
    <submittedName>
        <fullName evidence="2">Uncharacterized protein</fullName>
    </submittedName>
</protein>
<evidence type="ECO:0000313" key="3">
    <source>
        <dbReference type="Proteomes" id="UP001497516"/>
    </source>
</evidence>
<dbReference type="EMBL" id="OZ034817">
    <property type="protein sequence ID" value="CAL1380719.1"/>
    <property type="molecule type" value="Genomic_DNA"/>
</dbReference>
<evidence type="ECO:0000313" key="2">
    <source>
        <dbReference type="EMBL" id="CAL1380719.1"/>
    </source>
</evidence>
<name>A0AAV2E4C1_9ROSI</name>
<organism evidence="2 3">
    <name type="scientific">Linum trigynum</name>
    <dbReference type="NCBI Taxonomy" id="586398"/>
    <lineage>
        <taxon>Eukaryota</taxon>
        <taxon>Viridiplantae</taxon>
        <taxon>Streptophyta</taxon>
        <taxon>Embryophyta</taxon>
        <taxon>Tracheophyta</taxon>
        <taxon>Spermatophyta</taxon>
        <taxon>Magnoliopsida</taxon>
        <taxon>eudicotyledons</taxon>
        <taxon>Gunneridae</taxon>
        <taxon>Pentapetalae</taxon>
        <taxon>rosids</taxon>
        <taxon>fabids</taxon>
        <taxon>Malpighiales</taxon>
        <taxon>Linaceae</taxon>
        <taxon>Linum</taxon>
    </lineage>
</organism>
<accession>A0AAV2E4C1</accession>
<proteinExistence type="predicted"/>
<feature type="region of interest" description="Disordered" evidence="1">
    <location>
        <begin position="1"/>
        <end position="21"/>
    </location>
</feature>
<dbReference type="AlphaFoldDB" id="A0AAV2E4C1"/>
<reference evidence="2 3" key="1">
    <citation type="submission" date="2024-04" db="EMBL/GenBank/DDBJ databases">
        <authorList>
            <person name="Fracassetti M."/>
        </authorList>
    </citation>
    <scope>NUCLEOTIDE SEQUENCE [LARGE SCALE GENOMIC DNA]</scope>
</reference>
<feature type="region of interest" description="Disordered" evidence="1">
    <location>
        <begin position="210"/>
        <end position="276"/>
    </location>
</feature>
<sequence length="276" mass="29296">MRSAEILKMTNPMNNPQSPRPSKEVVALKDVTTSKYDAITASLESLKGVTERTAEASKGLIGAIEAMGDQIKASIEEMCKSVAETICRALTATMKEVLTWVLRNREQPAILALVAAPLMDEESRTAQATPTRRWRQRRWPRDVRSRRAREMATKEVTVGLDGRASAGSNGTPRSSTGPCVRVAEEGGKGVIGVPGPVFSGPGLLPVSTVQERDKAHGKKKMAGYEGESGPTGPGGGEPWPPGPGGVEPWPTGPGGGDEVSFSAQEGWWVDPEPDGA</sequence>
<dbReference type="Proteomes" id="UP001497516">
    <property type="component" value="Chromosome 4"/>
</dbReference>